<reference evidence="1" key="1">
    <citation type="submission" date="2021-03" db="EMBL/GenBank/DDBJ databases">
        <title>Chromosome level genome of the anhydrobiotic midge Polypedilum vanderplanki.</title>
        <authorList>
            <person name="Yoshida Y."/>
            <person name="Kikawada T."/>
            <person name="Gusev O."/>
        </authorList>
    </citation>
    <scope>NUCLEOTIDE SEQUENCE</scope>
    <source>
        <strain evidence="1">NIAS01</strain>
        <tissue evidence="1">Whole body or cell culture</tissue>
    </source>
</reference>
<protein>
    <submittedName>
        <fullName evidence="1">Uncharacterized protein</fullName>
    </submittedName>
</protein>
<comment type="caution">
    <text evidence="1">The sequence shown here is derived from an EMBL/GenBank/DDBJ whole genome shotgun (WGS) entry which is preliminary data.</text>
</comment>
<accession>A0A9J6BU81</accession>
<sequence length="151" mass="18135">MSIDIGFLKKLKGEDNYIFWKKQLNYFFDANGIEDPYTDKPEDEEAVNVWKKNQRRYYAMVMLAIEGRIYYKVPEDKMSCVNEILKVLDAEFKINVGIAYQMLLLRIINLKQNDCKSLEDFLDKMTKLFAVCMIHIHYRNVMIKQLNYFYQ</sequence>
<name>A0A9J6BU81_POLVA</name>
<dbReference type="Proteomes" id="UP001107558">
    <property type="component" value="Chromosome 3"/>
</dbReference>
<dbReference type="OrthoDB" id="8036051at2759"/>
<keyword evidence="2" id="KW-1185">Reference proteome</keyword>
<dbReference type="AlphaFoldDB" id="A0A9J6BU81"/>
<evidence type="ECO:0000313" key="1">
    <source>
        <dbReference type="EMBL" id="KAG5673449.1"/>
    </source>
</evidence>
<gene>
    <name evidence="1" type="ORF">PVAND_003495</name>
</gene>
<organism evidence="1 2">
    <name type="scientific">Polypedilum vanderplanki</name>
    <name type="common">Sleeping chironomid midge</name>
    <dbReference type="NCBI Taxonomy" id="319348"/>
    <lineage>
        <taxon>Eukaryota</taxon>
        <taxon>Metazoa</taxon>
        <taxon>Ecdysozoa</taxon>
        <taxon>Arthropoda</taxon>
        <taxon>Hexapoda</taxon>
        <taxon>Insecta</taxon>
        <taxon>Pterygota</taxon>
        <taxon>Neoptera</taxon>
        <taxon>Endopterygota</taxon>
        <taxon>Diptera</taxon>
        <taxon>Nematocera</taxon>
        <taxon>Chironomoidea</taxon>
        <taxon>Chironomidae</taxon>
        <taxon>Chironominae</taxon>
        <taxon>Polypedilum</taxon>
        <taxon>Polypedilum</taxon>
    </lineage>
</organism>
<evidence type="ECO:0000313" key="2">
    <source>
        <dbReference type="Proteomes" id="UP001107558"/>
    </source>
</evidence>
<proteinExistence type="predicted"/>
<dbReference type="EMBL" id="JADBJN010000003">
    <property type="protein sequence ID" value="KAG5673449.1"/>
    <property type="molecule type" value="Genomic_DNA"/>
</dbReference>